<accession>A0A0H5C1R2</accession>
<proteinExistence type="predicted"/>
<evidence type="ECO:0000256" key="7">
    <source>
        <dbReference type="ARBA" id="ARBA00023204"/>
    </source>
</evidence>
<evidence type="ECO:0000256" key="9">
    <source>
        <dbReference type="SAM" id="MobiDB-lite"/>
    </source>
</evidence>
<evidence type="ECO:0000313" key="12">
    <source>
        <dbReference type="Proteomes" id="UP000038830"/>
    </source>
</evidence>
<evidence type="ECO:0000259" key="10">
    <source>
        <dbReference type="Pfam" id="PF21530"/>
    </source>
</evidence>
<keyword evidence="1" id="KW-0547">Nucleotide-binding</keyword>
<keyword evidence="2" id="KW-0227">DNA damage</keyword>
<dbReference type="Proteomes" id="UP000038830">
    <property type="component" value="Unassembled WGS sequence"/>
</dbReference>
<evidence type="ECO:0000256" key="1">
    <source>
        <dbReference type="ARBA" id="ARBA00022741"/>
    </source>
</evidence>
<evidence type="ECO:0000256" key="3">
    <source>
        <dbReference type="ARBA" id="ARBA00022801"/>
    </source>
</evidence>
<evidence type="ECO:0000256" key="4">
    <source>
        <dbReference type="ARBA" id="ARBA00022806"/>
    </source>
</evidence>
<evidence type="ECO:0000256" key="2">
    <source>
        <dbReference type="ARBA" id="ARBA00022763"/>
    </source>
</evidence>
<name>A0A0H5C1R2_CYBJN</name>
<dbReference type="PANTHER" id="PTHR47642:SF5">
    <property type="entry name" value="ATP-DEPENDENT DNA HELICASE"/>
    <property type="match status" value="1"/>
</dbReference>
<evidence type="ECO:0000256" key="8">
    <source>
        <dbReference type="ARBA" id="ARBA00023235"/>
    </source>
</evidence>
<keyword evidence="7" id="KW-0234">DNA repair</keyword>
<keyword evidence="8" id="KW-0413">Isomerase</keyword>
<keyword evidence="5" id="KW-0067">ATP-binding</keyword>
<dbReference type="InterPro" id="IPR049163">
    <property type="entry name" value="Pif1-like_2B_dom"/>
</dbReference>
<dbReference type="EMBL" id="CDQK01000002">
    <property type="protein sequence ID" value="CEP21457.1"/>
    <property type="molecule type" value="Genomic_DNA"/>
</dbReference>
<dbReference type="AlphaFoldDB" id="A0A0H5C1R2"/>
<evidence type="ECO:0000256" key="5">
    <source>
        <dbReference type="ARBA" id="ARBA00022840"/>
    </source>
</evidence>
<dbReference type="PANTHER" id="PTHR47642">
    <property type="entry name" value="ATP-DEPENDENT DNA HELICASE"/>
    <property type="match status" value="1"/>
</dbReference>
<keyword evidence="3" id="KW-0378">Hydrolase</keyword>
<dbReference type="Gene3D" id="3.40.50.300">
    <property type="entry name" value="P-loop containing nucleotide triphosphate hydrolases"/>
    <property type="match status" value="1"/>
</dbReference>
<dbReference type="SUPFAM" id="SSF52540">
    <property type="entry name" value="P-loop containing nucleoside triphosphate hydrolases"/>
    <property type="match status" value="1"/>
</dbReference>
<evidence type="ECO:0000256" key="6">
    <source>
        <dbReference type="ARBA" id="ARBA00023125"/>
    </source>
</evidence>
<organism evidence="11 12">
    <name type="scientific">Cyberlindnera jadinii (strain ATCC 18201 / CBS 1600 / BCRC 20928 / JCM 3617 / NBRC 0987 / NRRL Y-1542)</name>
    <name type="common">Torula yeast</name>
    <name type="synonym">Candida utilis</name>
    <dbReference type="NCBI Taxonomy" id="983966"/>
    <lineage>
        <taxon>Eukaryota</taxon>
        <taxon>Fungi</taxon>
        <taxon>Dikarya</taxon>
        <taxon>Ascomycota</taxon>
        <taxon>Saccharomycotina</taxon>
        <taxon>Saccharomycetes</taxon>
        <taxon>Phaffomycetales</taxon>
        <taxon>Phaffomycetaceae</taxon>
        <taxon>Cyberlindnera</taxon>
    </lineage>
</organism>
<dbReference type="Pfam" id="PF21530">
    <property type="entry name" value="Pif1_2B_dom"/>
    <property type="match status" value="1"/>
</dbReference>
<gene>
    <name evidence="11" type="primary">PIF1</name>
    <name evidence="11" type="ORF">BN1211_1554</name>
</gene>
<dbReference type="CDD" id="cd18809">
    <property type="entry name" value="SF1_C_RecD"/>
    <property type="match status" value="1"/>
</dbReference>
<feature type="region of interest" description="Disordered" evidence="9">
    <location>
        <begin position="354"/>
        <end position="389"/>
    </location>
</feature>
<evidence type="ECO:0000313" key="11">
    <source>
        <dbReference type="EMBL" id="CEP21457.1"/>
    </source>
</evidence>
<dbReference type="InterPro" id="IPR051055">
    <property type="entry name" value="PIF1_helicase"/>
</dbReference>
<keyword evidence="4" id="KW-0347">Helicase</keyword>
<reference evidence="12" key="1">
    <citation type="journal article" date="2015" name="J. Biotechnol.">
        <title>The structure of the Cyberlindnera jadinii genome and its relation to Candida utilis analyzed by the occurrence of single nucleotide polymorphisms.</title>
        <authorList>
            <person name="Rupp O."/>
            <person name="Brinkrolf K."/>
            <person name="Buerth C."/>
            <person name="Kunigo M."/>
            <person name="Schneider J."/>
            <person name="Jaenicke S."/>
            <person name="Goesmann A."/>
            <person name="Puehler A."/>
            <person name="Jaeger K.-E."/>
            <person name="Ernst J.F."/>
        </authorList>
    </citation>
    <scope>NUCLEOTIDE SEQUENCE [LARGE SCALE GENOMIC DNA]</scope>
    <source>
        <strain evidence="12">ATCC 18201 / CBS 1600 / BCRC 20928 / JCM 3617 / NBRC 0987 / NRRL Y-1542</strain>
    </source>
</reference>
<sequence>MKLTITLQKVFRQKGDLEFIDMLNDMRLGKVTPQAEAKFRALERPLPDNEIEPAELYSTRSEVERANNLRLKSLPDSVHVYNATDGGTLTDQTARLKMLSNFMAPDQLELKKGAQVMMIKNLDESLVNGSLGKVIDFVDKDTYLCYEKISSEGLTEEQIQSEVEKAKAKALEGSTGQDEEVYEGLEESVFDFLRDIKTDDPETRRSIDNKIRLINELKSISKGHKLPLVRFLTPDGQSRVVLVNPETWTVEDEKQTPLVSRTQLPLILAWALSIHKSQGQTLPKVRVNLKRIFEKGQAYVAISRAVSREGLQILNFDQSKVFAHPRVVQFYEELSSAADALNMEQETFEKFEAHPNSKVHHKKYSTRERPQRSNSHRKTNNTMLGAYPQFEDSDDDKVIVGARRSKRSPGITVSQDGQFSEVVSRVQAEDYM</sequence>
<dbReference type="InterPro" id="IPR027417">
    <property type="entry name" value="P-loop_NTPase"/>
</dbReference>
<protein>
    <submittedName>
        <fullName evidence="11">PIF1 protein</fullName>
    </submittedName>
</protein>
<feature type="domain" description="DNA helicase Pif1-like 2B" evidence="10">
    <location>
        <begin position="100"/>
        <end position="137"/>
    </location>
</feature>
<keyword evidence="6" id="KW-0238">DNA-binding</keyword>